<dbReference type="GeneID" id="18935080"/>
<evidence type="ECO:0000313" key="2">
    <source>
        <dbReference type="EMBL" id="EGG12375.1"/>
    </source>
</evidence>
<sequence>MATIHLWVNASQAFHFKFAITAKFPQWPLARLDQSPLLMQAVVKAVGSRWNQALSFWDEAIHAWHDTLVSYPHRYRSRTIVVRLQNITLPISVIPSSMQAPAMQWAEEFRSTAALPPIYDMPVTSTPASSQISLPESTVAVPEGVHPASESNLSSQATAFADSDVASMPSTAIKPSQEPGSALLFQPSEQIELPLSPISEQDLNDEGTSSSNKLQKRWPGANVLVSTLLQWHQESVEGNITQKWLACWGGQWVFQSATVYRYRSWIDKVTYPRFFAKYGSQRDATVGDARIFYKKEFNQVASVKSKGKVVQLW</sequence>
<dbReference type="Proteomes" id="UP000001072">
    <property type="component" value="Unassembled WGS sequence"/>
</dbReference>
<protein>
    <submittedName>
        <fullName evidence="2">Uncharacterized protein</fullName>
    </submittedName>
</protein>
<accession>F4R6Y5</accession>
<dbReference type="InParanoid" id="F4R6Y5"/>
<evidence type="ECO:0000313" key="3">
    <source>
        <dbReference type="Proteomes" id="UP000001072"/>
    </source>
</evidence>
<feature type="compositionally biased region" description="Polar residues" evidence="1">
    <location>
        <begin position="198"/>
        <end position="213"/>
    </location>
</feature>
<dbReference type="HOGENOM" id="CLU_015424_2_0_1"/>
<name>F4R6Y5_MELLP</name>
<organism evidence="3">
    <name type="scientific">Melampsora larici-populina (strain 98AG31 / pathotype 3-4-7)</name>
    <name type="common">Poplar leaf rust fungus</name>
    <dbReference type="NCBI Taxonomy" id="747676"/>
    <lineage>
        <taxon>Eukaryota</taxon>
        <taxon>Fungi</taxon>
        <taxon>Dikarya</taxon>
        <taxon>Basidiomycota</taxon>
        <taxon>Pucciniomycotina</taxon>
        <taxon>Pucciniomycetes</taxon>
        <taxon>Pucciniales</taxon>
        <taxon>Melampsoraceae</taxon>
        <taxon>Melampsora</taxon>
    </lineage>
</organism>
<reference evidence="3" key="1">
    <citation type="journal article" date="2011" name="Proc. Natl. Acad. Sci. U.S.A.">
        <title>Obligate biotrophy features unraveled by the genomic analysis of rust fungi.</title>
        <authorList>
            <person name="Duplessis S."/>
            <person name="Cuomo C.A."/>
            <person name="Lin Y.-C."/>
            <person name="Aerts A."/>
            <person name="Tisserant E."/>
            <person name="Veneault-Fourrey C."/>
            <person name="Joly D.L."/>
            <person name="Hacquard S."/>
            <person name="Amselem J."/>
            <person name="Cantarel B.L."/>
            <person name="Chiu R."/>
            <person name="Coutinho P.M."/>
            <person name="Feau N."/>
            <person name="Field M."/>
            <person name="Frey P."/>
            <person name="Gelhaye E."/>
            <person name="Goldberg J."/>
            <person name="Grabherr M.G."/>
            <person name="Kodira C.D."/>
            <person name="Kohler A."/>
            <person name="Kuees U."/>
            <person name="Lindquist E.A."/>
            <person name="Lucas S.M."/>
            <person name="Mago R."/>
            <person name="Mauceli E."/>
            <person name="Morin E."/>
            <person name="Murat C."/>
            <person name="Pangilinan J.L."/>
            <person name="Park R."/>
            <person name="Pearson M."/>
            <person name="Quesneville H."/>
            <person name="Rouhier N."/>
            <person name="Sakthikumar S."/>
            <person name="Salamov A.A."/>
            <person name="Schmutz J."/>
            <person name="Selles B."/>
            <person name="Shapiro H."/>
            <person name="Tanguay P."/>
            <person name="Tuskan G.A."/>
            <person name="Henrissat B."/>
            <person name="Van de Peer Y."/>
            <person name="Rouze P."/>
            <person name="Ellis J.G."/>
            <person name="Dodds P.N."/>
            <person name="Schein J.E."/>
            <person name="Zhong S."/>
            <person name="Hamelin R.C."/>
            <person name="Grigoriev I.V."/>
            <person name="Szabo L.J."/>
            <person name="Martin F."/>
        </authorList>
    </citation>
    <scope>NUCLEOTIDE SEQUENCE [LARGE SCALE GENOMIC DNA]</scope>
    <source>
        <strain evidence="3">98AG31 / pathotype 3-4-7</strain>
    </source>
</reference>
<feature type="region of interest" description="Disordered" evidence="1">
    <location>
        <begin position="196"/>
        <end position="215"/>
    </location>
</feature>
<dbReference type="AlphaFoldDB" id="F4R6Y5"/>
<gene>
    <name evidence="2" type="ORF">MELLADRAFT_89085</name>
</gene>
<evidence type="ECO:0000256" key="1">
    <source>
        <dbReference type="SAM" id="MobiDB-lite"/>
    </source>
</evidence>
<dbReference type="KEGG" id="mlr:MELLADRAFT_89085"/>
<proteinExistence type="predicted"/>
<dbReference type="EMBL" id="GL883091">
    <property type="protein sequence ID" value="EGG12375.1"/>
    <property type="molecule type" value="Genomic_DNA"/>
</dbReference>
<dbReference type="VEuPathDB" id="FungiDB:MELLADRAFT_89085"/>
<keyword evidence="3" id="KW-1185">Reference proteome</keyword>
<dbReference type="RefSeq" id="XP_007404750.1">
    <property type="nucleotide sequence ID" value="XM_007404688.1"/>
</dbReference>